<dbReference type="EMBL" id="VBAK01000120">
    <property type="protein sequence ID" value="TMI89649.1"/>
    <property type="molecule type" value="Genomic_DNA"/>
</dbReference>
<dbReference type="AlphaFoldDB" id="A0A537K1L3"/>
<proteinExistence type="predicted"/>
<evidence type="ECO:0000313" key="2">
    <source>
        <dbReference type="Proteomes" id="UP000318509"/>
    </source>
</evidence>
<gene>
    <name evidence="1" type="ORF">E6H00_09295</name>
</gene>
<name>A0A537K1L3_9BACT</name>
<comment type="caution">
    <text evidence="1">The sequence shown here is derived from an EMBL/GenBank/DDBJ whole genome shotgun (WGS) entry which is preliminary data.</text>
</comment>
<evidence type="ECO:0000313" key="1">
    <source>
        <dbReference type="EMBL" id="TMI89649.1"/>
    </source>
</evidence>
<accession>A0A537K1L3</accession>
<dbReference type="Proteomes" id="UP000318509">
    <property type="component" value="Unassembled WGS sequence"/>
</dbReference>
<reference evidence="1 2" key="1">
    <citation type="journal article" date="2019" name="Nat. Microbiol.">
        <title>Mediterranean grassland soil C-N compound turnover is dependent on rainfall and depth, and is mediated by genomically divergent microorganisms.</title>
        <authorList>
            <person name="Diamond S."/>
            <person name="Andeer P.F."/>
            <person name="Li Z."/>
            <person name="Crits-Christoph A."/>
            <person name="Burstein D."/>
            <person name="Anantharaman K."/>
            <person name="Lane K.R."/>
            <person name="Thomas B.C."/>
            <person name="Pan C."/>
            <person name="Northen T.R."/>
            <person name="Banfield J.F."/>
        </authorList>
    </citation>
    <scope>NUCLEOTIDE SEQUENCE [LARGE SCALE GENOMIC DNA]</scope>
    <source>
        <strain evidence="1">NP_3</strain>
    </source>
</reference>
<organism evidence="1 2">
    <name type="scientific">Candidatus Segetimicrobium genomatis</name>
    <dbReference type="NCBI Taxonomy" id="2569760"/>
    <lineage>
        <taxon>Bacteria</taxon>
        <taxon>Bacillati</taxon>
        <taxon>Candidatus Sysuimicrobiota</taxon>
        <taxon>Candidatus Sysuimicrobiia</taxon>
        <taxon>Candidatus Sysuimicrobiales</taxon>
        <taxon>Candidatus Segetimicrobiaceae</taxon>
        <taxon>Candidatus Segetimicrobium</taxon>
    </lineage>
</organism>
<sequence>MLRAIIIGLKLCALATVLQSVLMHYANRVVTVLMTSVPSGISQALHRPSFSSYTYVSDVRPLSLGELKWALLVGVAIYAEALFIQNIAARKLHPRHPAKGQQSV</sequence>
<protein>
    <submittedName>
        <fullName evidence="1">Uncharacterized protein</fullName>
    </submittedName>
</protein>